<accession>A0AAV4Q3F4</accession>
<proteinExistence type="predicted"/>
<gene>
    <name evidence="1" type="primary">X975_26443</name>
    <name evidence="1" type="ORF">CEXT_46591</name>
</gene>
<dbReference type="AlphaFoldDB" id="A0AAV4Q3F4"/>
<name>A0AAV4Q3F4_CAEEX</name>
<dbReference type="Proteomes" id="UP001054945">
    <property type="component" value="Unassembled WGS sequence"/>
</dbReference>
<dbReference type="EMBL" id="BPLR01005489">
    <property type="protein sequence ID" value="GIY02732.1"/>
    <property type="molecule type" value="Genomic_DNA"/>
</dbReference>
<comment type="caution">
    <text evidence="1">The sequence shown here is derived from an EMBL/GenBank/DDBJ whole genome shotgun (WGS) entry which is preliminary data.</text>
</comment>
<evidence type="ECO:0000313" key="1">
    <source>
        <dbReference type="EMBL" id="GIY02732.1"/>
    </source>
</evidence>
<sequence>MAVIRSLHVAPNTRATIPIHAYINNIWQAPNTIQWLDFIAYYEGIVILYALSGFGEEKLDVFLQTRIVLRRIIFIHIHGNCQGQTDNTTAVLRSQGFHVDELWEQEFTGRRTRILNFKTFFESNSIENRLNPRDGIFGGLTKDKLFSNGYM</sequence>
<organism evidence="1 2">
    <name type="scientific">Caerostris extrusa</name>
    <name type="common">Bark spider</name>
    <name type="synonym">Caerostris bankana</name>
    <dbReference type="NCBI Taxonomy" id="172846"/>
    <lineage>
        <taxon>Eukaryota</taxon>
        <taxon>Metazoa</taxon>
        <taxon>Ecdysozoa</taxon>
        <taxon>Arthropoda</taxon>
        <taxon>Chelicerata</taxon>
        <taxon>Arachnida</taxon>
        <taxon>Araneae</taxon>
        <taxon>Araneomorphae</taxon>
        <taxon>Entelegynae</taxon>
        <taxon>Araneoidea</taxon>
        <taxon>Araneidae</taxon>
        <taxon>Caerostris</taxon>
    </lineage>
</organism>
<keyword evidence="2" id="KW-1185">Reference proteome</keyword>
<protein>
    <submittedName>
        <fullName evidence="1">Uncharacterized protein</fullName>
    </submittedName>
</protein>
<reference evidence="1 2" key="1">
    <citation type="submission" date="2021-06" db="EMBL/GenBank/DDBJ databases">
        <title>Caerostris extrusa draft genome.</title>
        <authorList>
            <person name="Kono N."/>
            <person name="Arakawa K."/>
        </authorList>
    </citation>
    <scope>NUCLEOTIDE SEQUENCE [LARGE SCALE GENOMIC DNA]</scope>
</reference>
<evidence type="ECO:0000313" key="2">
    <source>
        <dbReference type="Proteomes" id="UP001054945"/>
    </source>
</evidence>